<dbReference type="CDD" id="cd02231">
    <property type="entry name" value="cupin_BLL6423-like"/>
    <property type="match status" value="1"/>
</dbReference>
<dbReference type="InterPro" id="IPR011051">
    <property type="entry name" value="RmlC_Cupin_sf"/>
</dbReference>
<dbReference type="Pfam" id="PF07883">
    <property type="entry name" value="Cupin_2"/>
    <property type="match status" value="1"/>
</dbReference>
<dbReference type="PANTHER" id="PTHR36156">
    <property type="entry name" value="SLR2101 PROTEIN"/>
    <property type="match status" value="1"/>
</dbReference>
<dbReference type="OrthoDB" id="5840532at2759"/>
<gene>
    <name evidence="2" type="ORF">B0T10DRAFT_249126</name>
</gene>
<dbReference type="PANTHER" id="PTHR36156:SF2">
    <property type="entry name" value="CUPIN TYPE-2 DOMAIN-CONTAINING PROTEIN"/>
    <property type="match status" value="1"/>
</dbReference>
<evidence type="ECO:0000313" key="3">
    <source>
        <dbReference type="Proteomes" id="UP000777438"/>
    </source>
</evidence>
<reference evidence="2 3" key="1">
    <citation type="journal article" date="2021" name="Nat. Commun.">
        <title>Genetic determinants of endophytism in the Arabidopsis root mycobiome.</title>
        <authorList>
            <person name="Mesny F."/>
            <person name="Miyauchi S."/>
            <person name="Thiergart T."/>
            <person name="Pickel B."/>
            <person name="Atanasova L."/>
            <person name="Karlsson M."/>
            <person name="Huettel B."/>
            <person name="Barry K.W."/>
            <person name="Haridas S."/>
            <person name="Chen C."/>
            <person name="Bauer D."/>
            <person name="Andreopoulos W."/>
            <person name="Pangilinan J."/>
            <person name="LaButti K."/>
            <person name="Riley R."/>
            <person name="Lipzen A."/>
            <person name="Clum A."/>
            <person name="Drula E."/>
            <person name="Henrissat B."/>
            <person name="Kohler A."/>
            <person name="Grigoriev I.V."/>
            <person name="Martin F.M."/>
            <person name="Hacquard S."/>
        </authorList>
    </citation>
    <scope>NUCLEOTIDE SEQUENCE [LARGE SCALE GENOMIC DNA]</scope>
    <source>
        <strain evidence="2 3">MPI-CAGE-CH-0241</strain>
    </source>
</reference>
<dbReference type="Gene3D" id="2.60.120.10">
    <property type="entry name" value="Jelly Rolls"/>
    <property type="match status" value="1"/>
</dbReference>
<keyword evidence="3" id="KW-1185">Reference proteome</keyword>
<dbReference type="InterPro" id="IPR014710">
    <property type="entry name" value="RmlC-like_jellyroll"/>
</dbReference>
<dbReference type="SUPFAM" id="SSF51182">
    <property type="entry name" value="RmlC-like cupins"/>
    <property type="match status" value="1"/>
</dbReference>
<accession>A0A9P8WAN6</accession>
<proteinExistence type="predicted"/>
<evidence type="ECO:0000313" key="2">
    <source>
        <dbReference type="EMBL" id="KAH6894311.1"/>
    </source>
</evidence>
<dbReference type="AlphaFoldDB" id="A0A9P8WAN6"/>
<protein>
    <recommendedName>
        <fullName evidence="1">Cupin type-2 domain-containing protein</fullName>
    </recommendedName>
</protein>
<feature type="domain" description="Cupin type-2" evidence="1">
    <location>
        <begin position="83"/>
        <end position="150"/>
    </location>
</feature>
<dbReference type="Proteomes" id="UP000777438">
    <property type="component" value="Unassembled WGS sequence"/>
</dbReference>
<dbReference type="EMBL" id="JAGPYM010000005">
    <property type="protein sequence ID" value="KAH6894311.1"/>
    <property type="molecule type" value="Genomic_DNA"/>
</dbReference>
<name>A0A9P8WAN6_9HYPO</name>
<evidence type="ECO:0000259" key="1">
    <source>
        <dbReference type="Pfam" id="PF07883"/>
    </source>
</evidence>
<organism evidence="2 3">
    <name type="scientific">Thelonectria olida</name>
    <dbReference type="NCBI Taxonomy" id="1576542"/>
    <lineage>
        <taxon>Eukaryota</taxon>
        <taxon>Fungi</taxon>
        <taxon>Dikarya</taxon>
        <taxon>Ascomycota</taxon>
        <taxon>Pezizomycotina</taxon>
        <taxon>Sordariomycetes</taxon>
        <taxon>Hypocreomycetidae</taxon>
        <taxon>Hypocreales</taxon>
        <taxon>Nectriaceae</taxon>
        <taxon>Thelonectria</taxon>
    </lineage>
</organism>
<comment type="caution">
    <text evidence="2">The sequence shown here is derived from an EMBL/GenBank/DDBJ whole genome shotgun (WGS) entry which is preliminary data.</text>
</comment>
<dbReference type="InterPro" id="IPR047142">
    <property type="entry name" value="OryJ/VirC-like"/>
</dbReference>
<sequence>MAAPQSIETASFSRLVRTTHAEDGTSVFAEDSQLTPFYPFGPQLSCFTIFDTRQSIPVNNTDDIPSFENTLPRCPPSGAIFALTQIQPGGAAPMHRTQSIDYCVVLTGEIVLALDGGEEKTVKAGEFIVQQGVNHSWNNRTDVPCKMLFVMLGAEKVALKDGTVLEESKLFQKPQV</sequence>
<dbReference type="InterPro" id="IPR013096">
    <property type="entry name" value="Cupin_2"/>
</dbReference>